<dbReference type="InterPro" id="IPR001650">
    <property type="entry name" value="Helicase_C-like"/>
</dbReference>
<evidence type="ECO:0000256" key="3">
    <source>
        <dbReference type="ARBA" id="ARBA00022806"/>
    </source>
</evidence>
<sequence length="525" mass="58933">MIAEARETLHDLLQRYYGYSSFRPGQWEIIERIVNRKNVLGLLATGAGKSMTYQLPALFLPGTAVVISPLISLMVDQVQQLRGKRKIPAAFVNSTQEPAETRELLMQIAQGAYKLVYVSPEKLQNNTVQRALLRAGVSMIAIDEAHCISQWGHDFRTDYLRLPAVIQQLGAPPVLAVTATATPSVRAEICQLLQIYPENVVSQPLNRANIAIDIMPVESETERRSMVIQAMEDLEGPGIVYCSTRQAVEVLVAEYQLSGKKRVHGYHGGMNSMDRMVVQTQFLRDELDVIVATNAFGMGIDKANIRYVLHYHTPSSLEGYAQEIGRVGRDGQAGYAGLFYSPEDRLIHAHLQEKEYPTEEQLIRFLHLVSGKETVSIKELIIADIPEEMAGLLFFYAEQAGILRNTVAGRDDFRFESGSVQHRQIPEMAARLLSALDLPKKQKRKKLADIYSWLEATGCFRKNLNLYFGEADFSHSHACCTRCGLERSKYVNRVSAETRESEAQGWNLRKALEMLLPNKKGGSNF</sequence>
<dbReference type="PROSITE" id="PS51194">
    <property type="entry name" value="HELICASE_CTER"/>
    <property type="match status" value="1"/>
</dbReference>
<dbReference type="EMBL" id="CP098755">
    <property type="protein sequence ID" value="USG63550.1"/>
    <property type="molecule type" value="Genomic_DNA"/>
</dbReference>
<dbReference type="NCBIfam" id="TIGR00614">
    <property type="entry name" value="recQ_fam"/>
    <property type="match status" value="1"/>
</dbReference>
<accession>A0ABY4WCS1</accession>
<dbReference type="PROSITE" id="PS51192">
    <property type="entry name" value="HELICASE_ATP_BIND_1"/>
    <property type="match status" value="1"/>
</dbReference>
<dbReference type="Pfam" id="PF00271">
    <property type="entry name" value="Helicase_C"/>
    <property type="match status" value="1"/>
</dbReference>
<protein>
    <submittedName>
        <fullName evidence="7">ATP-dependent DNA helicase</fullName>
    </submittedName>
</protein>
<keyword evidence="3 7" id="KW-0347">Helicase</keyword>
<dbReference type="RefSeq" id="WP_251870631.1">
    <property type="nucleotide sequence ID" value="NZ_CP098755.1"/>
</dbReference>
<dbReference type="Gene3D" id="3.40.50.300">
    <property type="entry name" value="P-loop containing nucleotide triphosphate hydrolases"/>
    <property type="match status" value="2"/>
</dbReference>
<evidence type="ECO:0000313" key="7">
    <source>
        <dbReference type="EMBL" id="USG63550.1"/>
    </source>
</evidence>
<feature type="domain" description="Helicase C-terminal" evidence="6">
    <location>
        <begin position="226"/>
        <end position="381"/>
    </location>
</feature>
<evidence type="ECO:0000313" key="8">
    <source>
        <dbReference type="Proteomes" id="UP001056500"/>
    </source>
</evidence>
<dbReference type="PANTHER" id="PTHR13710:SF84">
    <property type="entry name" value="ATP-DEPENDENT DNA HELICASE RECS-RELATED"/>
    <property type="match status" value="1"/>
</dbReference>
<evidence type="ECO:0000259" key="6">
    <source>
        <dbReference type="PROSITE" id="PS51194"/>
    </source>
</evidence>
<evidence type="ECO:0000259" key="5">
    <source>
        <dbReference type="PROSITE" id="PS51192"/>
    </source>
</evidence>
<organism evidence="7 8">
    <name type="scientific">Brevibacillus ruminantium</name>
    <dbReference type="NCBI Taxonomy" id="2950604"/>
    <lineage>
        <taxon>Bacteria</taxon>
        <taxon>Bacillati</taxon>
        <taxon>Bacillota</taxon>
        <taxon>Bacilli</taxon>
        <taxon>Bacillales</taxon>
        <taxon>Paenibacillaceae</taxon>
        <taxon>Brevibacillus</taxon>
    </lineage>
</organism>
<reference evidence="7" key="1">
    <citation type="submission" date="2022-06" db="EMBL/GenBank/DDBJ databases">
        <title>Genome sequencing of Brevibacillus sp. BB3-R1.</title>
        <authorList>
            <person name="Heo J."/>
            <person name="Lee D."/>
            <person name="Won M."/>
            <person name="Han B.-H."/>
            <person name="Hong S.-B."/>
            <person name="Kwon S.-W."/>
        </authorList>
    </citation>
    <scope>NUCLEOTIDE SEQUENCE</scope>
    <source>
        <strain evidence="7">BB3-R1</strain>
    </source>
</reference>
<gene>
    <name evidence="7" type="ORF">NDK47_15340</name>
</gene>
<dbReference type="InterPro" id="IPR004589">
    <property type="entry name" value="DNA_helicase_ATP-dep_RecQ"/>
</dbReference>
<evidence type="ECO:0000256" key="1">
    <source>
        <dbReference type="ARBA" id="ARBA00022741"/>
    </source>
</evidence>
<keyword evidence="4" id="KW-0067">ATP-binding</keyword>
<dbReference type="Pfam" id="PF00270">
    <property type="entry name" value="DEAD"/>
    <property type="match status" value="1"/>
</dbReference>
<keyword evidence="1" id="KW-0547">Nucleotide-binding</keyword>
<dbReference type="SMART" id="SM00490">
    <property type="entry name" value="HELICc"/>
    <property type="match status" value="1"/>
</dbReference>
<dbReference type="SMART" id="SM00487">
    <property type="entry name" value="DEXDc"/>
    <property type="match status" value="1"/>
</dbReference>
<dbReference type="GO" id="GO:0004386">
    <property type="term" value="F:helicase activity"/>
    <property type="evidence" value="ECO:0007669"/>
    <property type="project" value="UniProtKB-KW"/>
</dbReference>
<dbReference type="SUPFAM" id="SSF52540">
    <property type="entry name" value="P-loop containing nucleoside triphosphate hydrolases"/>
    <property type="match status" value="1"/>
</dbReference>
<dbReference type="InterPro" id="IPR011545">
    <property type="entry name" value="DEAD/DEAH_box_helicase_dom"/>
</dbReference>
<dbReference type="PANTHER" id="PTHR13710">
    <property type="entry name" value="DNA HELICASE RECQ FAMILY MEMBER"/>
    <property type="match status" value="1"/>
</dbReference>
<dbReference type="CDD" id="cd17920">
    <property type="entry name" value="DEXHc_RecQ"/>
    <property type="match status" value="1"/>
</dbReference>
<feature type="domain" description="Helicase ATP-binding" evidence="5">
    <location>
        <begin position="30"/>
        <end position="199"/>
    </location>
</feature>
<evidence type="ECO:0000256" key="4">
    <source>
        <dbReference type="ARBA" id="ARBA00022840"/>
    </source>
</evidence>
<dbReference type="InterPro" id="IPR014001">
    <property type="entry name" value="Helicase_ATP-bd"/>
</dbReference>
<name>A0ABY4WCS1_9BACL</name>
<keyword evidence="8" id="KW-1185">Reference proteome</keyword>
<evidence type="ECO:0000256" key="2">
    <source>
        <dbReference type="ARBA" id="ARBA00022801"/>
    </source>
</evidence>
<keyword evidence="2" id="KW-0378">Hydrolase</keyword>
<dbReference type="Proteomes" id="UP001056500">
    <property type="component" value="Chromosome"/>
</dbReference>
<dbReference type="InterPro" id="IPR027417">
    <property type="entry name" value="P-loop_NTPase"/>
</dbReference>
<proteinExistence type="predicted"/>